<accession>A0A5B9FQ66</accession>
<gene>
    <name evidence="1" type="ORF">FUA48_02480</name>
</gene>
<proteinExistence type="predicted"/>
<name>A0A5B9FQ66_9FLAO</name>
<sequence>MNTLPRINSSLRKENYLPQKAVDFVKEKKKCGPDAKFIEQDLAKSLIRHPSHKPVEGFYDHPNSSDLSEQSDILIKGLHLYDEILITKPTSSCLPSSLKASLISQLSIKNTNCFLIDGTS</sequence>
<dbReference type="RefSeq" id="WP_147581963.1">
    <property type="nucleotide sequence ID" value="NZ_CP042831.1"/>
</dbReference>
<dbReference type="KEGG" id="fak:FUA48_02480"/>
<reference evidence="1 2" key="1">
    <citation type="submission" date="2019-08" db="EMBL/GenBank/DDBJ databases">
        <title>Flavobacterium alkalisoli sp. nov., isolated from rhizosphere soil of Suaeda salsa.</title>
        <authorList>
            <person name="Sun J.-Q."/>
            <person name="Xu L."/>
        </authorList>
    </citation>
    <scope>NUCLEOTIDE SEQUENCE [LARGE SCALE GENOMIC DNA]</scope>
    <source>
        <strain evidence="1 2">XS-5</strain>
    </source>
</reference>
<dbReference type="Proteomes" id="UP000321222">
    <property type="component" value="Chromosome"/>
</dbReference>
<protein>
    <submittedName>
        <fullName evidence="1">Uncharacterized protein</fullName>
    </submittedName>
</protein>
<dbReference type="AlphaFoldDB" id="A0A5B9FQ66"/>
<organism evidence="1 2">
    <name type="scientific">Flavobacterium alkalisoli</name>
    <dbReference type="NCBI Taxonomy" id="2602769"/>
    <lineage>
        <taxon>Bacteria</taxon>
        <taxon>Pseudomonadati</taxon>
        <taxon>Bacteroidota</taxon>
        <taxon>Flavobacteriia</taxon>
        <taxon>Flavobacteriales</taxon>
        <taxon>Flavobacteriaceae</taxon>
        <taxon>Flavobacterium</taxon>
    </lineage>
</organism>
<dbReference type="EMBL" id="CP042831">
    <property type="protein sequence ID" value="QEE48479.1"/>
    <property type="molecule type" value="Genomic_DNA"/>
</dbReference>
<keyword evidence="2" id="KW-1185">Reference proteome</keyword>
<evidence type="ECO:0000313" key="1">
    <source>
        <dbReference type="EMBL" id="QEE48479.1"/>
    </source>
</evidence>
<evidence type="ECO:0000313" key="2">
    <source>
        <dbReference type="Proteomes" id="UP000321222"/>
    </source>
</evidence>